<keyword evidence="5 7" id="KW-1133">Transmembrane helix</keyword>
<feature type="transmembrane region" description="Helical" evidence="7">
    <location>
        <begin position="257"/>
        <end position="276"/>
    </location>
</feature>
<dbReference type="Pfam" id="PF04080">
    <property type="entry name" value="Per1"/>
    <property type="match status" value="1"/>
</dbReference>
<dbReference type="GO" id="GO:0016788">
    <property type="term" value="F:hydrolase activity, acting on ester bonds"/>
    <property type="evidence" value="ECO:0007669"/>
    <property type="project" value="TreeGrafter"/>
</dbReference>
<feature type="transmembrane region" description="Helical" evidence="7">
    <location>
        <begin position="288"/>
        <end position="311"/>
    </location>
</feature>
<dbReference type="GO" id="GO:0005789">
    <property type="term" value="C:endoplasmic reticulum membrane"/>
    <property type="evidence" value="ECO:0007669"/>
    <property type="project" value="TreeGrafter"/>
</dbReference>
<dbReference type="AlphaFoldDB" id="A0A0C9S9S7"/>
<feature type="transmembrane region" description="Helical" evidence="7">
    <location>
        <begin position="231"/>
        <end position="251"/>
    </location>
</feature>
<keyword evidence="7" id="KW-0333">Golgi apparatus</keyword>
<reference evidence="8" key="1">
    <citation type="submission" date="2015-02" db="EMBL/GenBank/DDBJ databases">
        <title>A transcriptome of Wollemia nobilis - a relic of Gondwana.</title>
        <authorList>
            <person name="Chia J.Y."/>
            <person name="Leong Y.S."/>
            <person name="Abdul Karim S."/>
            <person name="Wan Azmi N."/>
            <person name="Hercus R."/>
            <person name="Croft L."/>
        </authorList>
    </citation>
    <scope>NUCLEOTIDE SEQUENCE</scope>
    <source>
        <strain evidence="8">MaeBrown</strain>
        <tissue evidence="8">Leaf</tissue>
    </source>
</reference>
<evidence type="ECO:0000256" key="5">
    <source>
        <dbReference type="ARBA" id="ARBA00022989"/>
    </source>
</evidence>
<keyword evidence="3 7" id="KW-0812">Transmembrane</keyword>
<evidence type="ECO:0000256" key="1">
    <source>
        <dbReference type="ARBA" id="ARBA00004127"/>
    </source>
</evidence>
<evidence type="ECO:0000256" key="4">
    <source>
        <dbReference type="ARBA" id="ARBA00022729"/>
    </source>
</evidence>
<name>A0A0C9S9S7_9CONI</name>
<dbReference type="PANTHER" id="PTHR13148">
    <property type="entry name" value="PER1-RELATED"/>
    <property type="match status" value="1"/>
</dbReference>
<feature type="chain" id="PRO_5016477866" description="Post-GPI attachment to proteins factor 3" evidence="7">
    <location>
        <begin position="27"/>
        <end position="359"/>
    </location>
</feature>
<dbReference type="EMBL" id="GCHU01006487">
    <property type="protein sequence ID" value="JAG88643.1"/>
    <property type="molecule type" value="Transcribed_RNA"/>
</dbReference>
<feature type="transmembrane region" description="Helical" evidence="7">
    <location>
        <begin position="201"/>
        <end position="219"/>
    </location>
</feature>
<comment type="function">
    <text evidence="7">Involved in the lipid remodeling steps of GPI-anchor maturation.</text>
</comment>
<keyword evidence="6 7" id="KW-0472">Membrane</keyword>
<evidence type="ECO:0000256" key="3">
    <source>
        <dbReference type="ARBA" id="ARBA00022692"/>
    </source>
</evidence>
<feature type="signal peptide" evidence="7">
    <location>
        <begin position="1"/>
        <end position="26"/>
    </location>
</feature>
<dbReference type="GO" id="GO:0006506">
    <property type="term" value="P:GPI anchor biosynthetic process"/>
    <property type="evidence" value="ECO:0007669"/>
    <property type="project" value="UniProtKB-KW"/>
</dbReference>
<feature type="transmembrane region" description="Helical" evidence="7">
    <location>
        <begin position="131"/>
        <end position="154"/>
    </location>
</feature>
<organism evidence="8">
    <name type="scientific">Wollemia nobilis</name>
    <dbReference type="NCBI Taxonomy" id="56998"/>
    <lineage>
        <taxon>Eukaryota</taxon>
        <taxon>Viridiplantae</taxon>
        <taxon>Streptophyta</taxon>
        <taxon>Embryophyta</taxon>
        <taxon>Tracheophyta</taxon>
        <taxon>Spermatophyta</taxon>
        <taxon>Pinopsida</taxon>
        <taxon>Pinidae</taxon>
        <taxon>Conifers II</taxon>
        <taxon>Araucariales</taxon>
        <taxon>Araucariaceae</taxon>
        <taxon>Wollemia</taxon>
    </lineage>
</organism>
<accession>A0A0C9S9S7</accession>
<proteinExistence type="inferred from homology"/>
<feature type="transmembrane region" description="Helical" evidence="7">
    <location>
        <begin position="166"/>
        <end position="186"/>
    </location>
</feature>
<sequence length="359" mass="41446">MTMADRVVPGSSLVLSLFVIFSYVVASNGSAGDVDPLYRSCVENCERSGCVEEICFKSCKVPVNGASVEDAWFMQEPLYLRWKEWDCRSDCRYHCMVKRESERESLGQKPVKYHGKWPFKRVFVFQEPLSVAFSALNLAMQFHGWLSFLILVYYKLPLRPQNRSTYYEFTGLWNIYGILSMNSWFWSGVFHSRDVELTEKLDYSSAVALLGYSLIVAILRTCNVRDEAARVMVAAPLIAFVTTHILYLNFYELDYGLNMKVCVIMGVLQLLMWAFWAGFTSHQERYKVWTVVIGGALAMLLEIYDFAPVWGYVDAHAAWHATTIPLTYIWWSFVKDDAILRTSKLISRTKEKTEPKKEQ</sequence>
<evidence type="ECO:0000313" key="8">
    <source>
        <dbReference type="EMBL" id="JAG88643.1"/>
    </source>
</evidence>
<feature type="transmembrane region" description="Helical" evidence="7">
    <location>
        <begin position="317"/>
        <end position="334"/>
    </location>
</feature>
<keyword evidence="4 7" id="KW-0732">Signal</keyword>
<protein>
    <recommendedName>
        <fullName evidence="7">Post-GPI attachment to proteins factor 3</fullName>
    </recommendedName>
</protein>
<evidence type="ECO:0000256" key="2">
    <source>
        <dbReference type="ARBA" id="ARBA00022502"/>
    </source>
</evidence>
<keyword evidence="2 7" id="KW-0337">GPI-anchor biosynthesis</keyword>
<dbReference type="InterPro" id="IPR007217">
    <property type="entry name" value="Per1-like"/>
</dbReference>
<comment type="similarity">
    <text evidence="7">Belongs to the PGAP3 family.</text>
</comment>
<dbReference type="PANTHER" id="PTHR13148:SF0">
    <property type="entry name" value="POST-GPI ATTACHMENT TO PROTEINS FACTOR 3"/>
    <property type="match status" value="1"/>
</dbReference>
<evidence type="ECO:0000256" key="7">
    <source>
        <dbReference type="RuleBase" id="RU365066"/>
    </source>
</evidence>
<comment type="subcellular location">
    <subcellularLocation>
        <location evidence="1">Endomembrane system</location>
        <topology evidence="1">Multi-pass membrane protein</topology>
    </subcellularLocation>
    <subcellularLocation>
        <location evidence="7">Golgi apparatus membrane</location>
        <topology evidence="7">Multi-pass membrane protein</topology>
    </subcellularLocation>
</comment>
<dbReference type="GO" id="GO:0000139">
    <property type="term" value="C:Golgi membrane"/>
    <property type="evidence" value="ECO:0007669"/>
    <property type="project" value="UniProtKB-SubCell"/>
</dbReference>
<evidence type="ECO:0000256" key="6">
    <source>
        <dbReference type="ARBA" id="ARBA00023136"/>
    </source>
</evidence>